<organism evidence="5 6">
    <name type="scientific">Pseudoduganella flava</name>
    <dbReference type="NCBI Taxonomy" id="871742"/>
    <lineage>
        <taxon>Bacteria</taxon>
        <taxon>Pseudomonadati</taxon>
        <taxon>Pseudomonadota</taxon>
        <taxon>Betaproteobacteria</taxon>
        <taxon>Burkholderiales</taxon>
        <taxon>Oxalobacteraceae</taxon>
        <taxon>Telluria group</taxon>
        <taxon>Pseudoduganella</taxon>
    </lineage>
</organism>
<dbReference type="SMART" id="SM00267">
    <property type="entry name" value="GGDEF"/>
    <property type="match status" value="1"/>
</dbReference>
<dbReference type="CDD" id="cd01949">
    <property type="entry name" value="GGDEF"/>
    <property type="match status" value="1"/>
</dbReference>
<reference evidence="5 6" key="1">
    <citation type="submission" date="2019-12" db="EMBL/GenBank/DDBJ databases">
        <title>Draft Genome Sequences of Six Type Strains of the Genus Massilia.</title>
        <authorList>
            <person name="Miess H."/>
            <person name="Frediansyah A."/>
            <person name="Goeker M."/>
            <person name="Gross H."/>
        </authorList>
    </citation>
    <scope>NUCLEOTIDE SEQUENCE [LARGE SCALE GENOMIC DNA]</scope>
    <source>
        <strain evidence="5 6">DSM 26639</strain>
    </source>
</reference>
<dbReference type="Gene3D" id="3.30.70.270">
    <property type="match status" value="1"/>
</dbReference>
<feature type="transmembrane region" description="Helical" evidence="3">
    <location>
        <begin position="23"/>
        <end position="42"/>
    </location>
</feature>
<feature type="domain" description="GGDEF" evidence="4">
    <location>
        <begin position="272"/>
        <end position="402"/>
    </location>
</feature>
<gene>
    <name evidence="5" type="ORF">GO485_19680</name>
</gene>
<evidence type="ECO:0000313" key="6">
    <source>
        <dbReference type="Proteomes" id="UP000437862"/>
    </source>
</evidence>
<dbReference type="SUPFAM" id="SSF55073">
    <property type="entry name" value="Nucleotide cyclase"/>
    <property type="match status" value="1"/>
</dbReference>
<evidence type="ECO:0000256" key="1">
    <source>
        <dbReference type="ARBA" id="ARBA00012528"/>
    </source>
</evidence>
<evidence type="ECO:0000313" key="5">
    <source>
        <dbReference type="EMBL" id="QGZ41066.1"/>
    </source>
</evidence>
<evidence type="ECO:0000256" key="3">
    <source>
        <dbReference type="SAM" id="Phobius"/>
    </source>
</evidence>
<dbReference type="InterPro" id="IPR050469">
    <property type="entry name" value="Diguanylate_Cyclase"/>
</dbReference>
<feature type="transmembrane region" description="Helical" evidence="3">
    <location>
        <begin position="111"/>
        <end position="130"/>
    </location>
</feature>
<feature type="transmembrane region" description="Helical" evidence="3">
    <location>
        <begin position="165"/>
        <end position="187"/>
    </location>
</feature>
<dbReference type="PROSITE" id="PS50887">
    <property type="entry name" value="GGDEF"/>
    <property type="match status" value="1"/>
</dbReference>
<dbReference type="EC" id="2.7.7.65" evidence="1"/>
<comment type="catalytic activity">
    <reaction evidence="2">
        <text>2 GTP = 3',3'-c-di-GMP + 2 diphosphate</text>
        <dbReference type="Rhea" id="RHEA:24898"/>
        <dbReference type="ChEBI" id="CHEBI:33019"/>
        <dbReference type="ChEBI" id="CHEBI:37565"/>
        <dbReference type="ChEBI" id="CHEBI:58805"/>
        <dbReference type="EC" id="2.7.7.65"/>
    </reaction>
</comment>
<dbReference type="EMBL" id="CP046904">
    <property type="protein sequence ID" value="QGZ41066.1"/>
    <property type="molecule type" value="Genomic_DNA"/>
</dbReference>
<name>A0ABX6FU90_9BURK</name>
<evidence type="ECO:0000259" key="4">
    <source>
        <dbReference type="PROSITE" id="PS50887"/>
    </source>
</evidence>
<feature type="transmembrane region" description="Helical" evidence="3">
    <location>
        <begin position="207"/>
        <end position="228"/>
    </location>
</feature>
<dbReference type="Proteomes" id="UP000437862">
    <property type="component" value="Chromosome"/>
</dbReference>
<dbReference type="InterPro" id="IPR043128">
    <property type="entry name" value="Rev_trsase/Diguanyl_cyclase"/>
</dbReference>
<keyword evidence="6" id="KW-1185">Reference proteome</keyword>
<dbReference type="InterPro" id="IPR000160">
    <property type="entry name" value="GGDEF_dom"/>
</dbReference>
<dbReference type="InterPro" id="IPR029787">
    <property type="entry name" value="Nucleotide_cyclase"/>
</dbReference>
<feature type="transmembrane region" description="Helical" evidence="3">
    <location>
        <begin position="80"/>
        <end position="99"/>
    </location>
</feature>
<dbReference type="PANTHER" id="PTHR45138">
    <property type="entry name" value="REGULATORY COMPONENTS OF SENSORY TRANSDUCTION SYSTEM"/>
    <property type="match status" value="1"/>
</dbReference>
<keyword evidence="3" id="KW-1133">Transmembrane helix</keyword>
<feature type="transmembrane region" description="Helical" evidence="3">
    <location>
        <begin position="54"/>
        <end position="74"/>
    </location>
</feature>
<keyword evidence="3" id="KW-0472">Membrane</keyword>
<accession>A0ABX6FU90</accession>
<proteinExistence type="predicted"/>
<dbReference type="PANTHER" id="PTHR45138:SF9">
    <property type="entry name" value="DIGUANYLATE CYCLASE DGCM-RELATED"/>
    <property type="match status" value="1"/>
</dbReference>
<sequence length="404" mass="44031">MRSASWPSRARRCNADVRLLDPFSVVLMAALMCAVMSAVLFGARRGFPAEVRGISHWGAALAVQVLSAFCFALRGSLPDLLVLPIANVLFVFGNGLCLMGLQRFYGLARGWLMLGGACGFALAGMLYFLIVSPDYAARVVWMALPMTLINGTMLLLVLRHGRRKLATWFFGSLISINTSLIAIRGILALTHGPAVVDVTRPGVFQGFYLAITALQPALLSVGFLMVAYERMRIILERRSASDPLTGVFNRRGFGEAYAREVARMARMRQRSRSLALLCVDLDYFKRINDRYGHAEGDRVLVSVAQMISAALRETDVLARFGGEEFSVLLPETDLKRALGVAHRIQAMLREACAGDLPSCTASIGVAVQSDPAEGLEPLMSRADAALYRAKENGRDRIEAGRAAA</sequence>
<dbReference type="NCBIfam" id="TIGR00254">
    <property type="entry name" value="GGDEF"/>
    <property type="match status" value="1"/>
</dbReference>
<dbReference type="Pfam" id="PF00990">
    <property type="entry name" value="GGDEF"/>
    <property type="match status" value="1"/>
</dbReference>
<feature type="transmembrane region" description="Helical" evidence="3">
    <location>
        <begin position="136"/>
        <end position="158"/>
    </location>
</feature>
<evidence type="ECO:0000256" key="2">
    <source>
        <dbReference type="ARBA" id="ARBA00034247"/>
    </source>
</evidence>
<protein>
    <recommendedName>
        <fullName evidence="1">diguanylate cyclase</fullName>
        <ecNumber evidence="1">2.7.7.65</ecNumber>
    </recommendedName>
</protein>
<keyword evidence="3" id="KW-0812">Transmembrane</keyword>